<dbReference type="InterPro" id="IPR043502">
    <property type="entry name" value="DNA/RNA_pol_sf"/>
</dbReference>
<dbReference type="InterPro" id="IPR008042">
    <property type="entry name" value="Retrotrans_Pao"/>
</dbReference>
<dbReference type="SUPFAM" id="SSF56672">
    <property type="entry name" value="DNA/RNA polymerases"/>
    <property type="match status" value="1"/>
</dbReference>
<gene>
    <name evidence="2" type="ORF">PR048_001606</name>
</gene>
<evidence type="ECO:0000259" key="1">
    <source>
        <dbReference type="Pfam" id="PF18701"/>
    </source>
</evidence>
<dbReference type="PANTHER" id="PTHR47331:SF6">
    <property type="entry name" value="DOUBLECORTIN DOMAIN-CONTAINING PROTEIN"/>
    <property type="match status" value="1"/>
</dbReference>
<keyword evidence="3" id="KW-1185">Reference proteome</keyword>
<protein>
    <recommendedName>
        <fullName evidence="1">DUF5641 domain-containing protein</fullName>
    </recommendedName>
</protein>
<dbReference type="EMBL" id="JARBHB010000001">
    <property type="protein sequence ID" value="KAJ8896262.1"/>
    <property type="molecule type" value="Genomic_DNA"/>
</dbReference>
<dbReference type="Pfam" id="PF05380">
    <property type="entry name" value="Peptidase_A17"/>
    <property type="match status" value="1"/>
</dbReference>
<reference evidence="2 3" key="1">
    <citation type="submission" date="2023-02" db="EMBL/GenBank/DDBJ databases">
        <title>LHISI_Scaffold_Assembly.</title>
        <authorList>
            <person name="Stuart O.P."/>
            <person name="Cleave R."/>
            <person name="Magrath M.J.L."/>
            <person name="Mikheyev A.S."/>
        </authorList>
    </citation>
    <scope>NUCLEOTIDE SEQUENCE [LARGE SCALE GENOMIC DNA]</scope>
    <source>
        <strain evidence="2">Daus_M_001</strain>
        <tissue evidence="2">Leg muscle</tissue>
    </source>
</reference>
<proteinExistence type="predicted"/>
<dbReference type="InterPro" id="IPR040676">
    <property type="entry name" value="DUF5641"/>
</dbReference>
<name>A0ABQ9IHX5_9NEOP</name>
<comment type="caution">
    <text evidence="2">The sequence shown here is derived from an EMBL/GenBank/DDBJ whole genome shotgun (WGS) entry which is preliminary data.</text>
</comment>
<dbReference type="Proteomes" id="UP001159363">
    <property type="component" value="Chromosome 1"/>
</dbReference>
<sequence length="1213" mass="135260">MLPETLQKDAVVADRHDLLLMLLLAPVAKYAGLEHKKSVLWAVVANYRGREDDRHGNPDGFDGQMMWILWRHIRRTDRRRAWGNRNKSCFKCEQIKAAVPENRDACNYTVQIRVKAVSFKWFKHLTGDTFNKKKVIKANVTRAEKAVDKLTSGDVSAATVHQKRVQLMLNEVDKWLDCESRKEWQLSLTDDELQKFEKLVQFLEHCTRALATANVAKPKTSTTVITSRFQGNRSLSVMHGTTQDNGCMKCAGYHVLYKCPEFLVSPGQERYAFVKSKWLCFNCLGVGRMSRPGLSKLEGLVSHNSNSSKVAGFIMGRTKWPVGRMWPVGRQLDSPGLDNAPPQNVRYVRGIITCLASNNIGQCSSLVQLELQPTHCSAPVFTIKALVMPKLTGYLPKESLVPEKSQSHITGLRLADPLCNECSWQGRCIGVDGSPFAIETDVGWVLSGSISIMSSIPAVTSLRVQCDCVTQVLRKFWELEEIRSASMLTKEQALCEHHFVSHEIGADGRYVVRLPFRDNLELGESRVTAVARLHRIERNMIPLVADVAKMYRQIRVKKSDMEFQRIVRRSFSTEPILDYRLLTVTYREIRAPYLAIWCLKQLATDEEAKFPLASRVAMSDFYVDDLLSEADSIPAALKLQAELINLLASVPLDMLRSTLPLSFSEDSMIKTLGLEWHPTVDQFAFTCMSSRPEASLVGFCDASKMACAAVVYLRSCYPDGTVLVRQVSGKMKVAPLKQISIPRLELCGAMLLAKLLVSVQQALLLDLKHIPWTDSTIVLAWLACPSRQWKTFVANRVSTIQDLVPPSHWYRLHEPGPLQDIAVVKPDQHLVESERKITVTIAHIEPVFLRAATTTQLMADLPAARVHLSRPFLHCGVDYAGPFLLRNCKGCSRVTVKAPCQGGLWEAGVKSMKFHLYRVVGHVTLNFEEFYAVLTMIEVCLNSCPLTALSSDPGDLSALTPGHFMIVDSLLAIPEVGEPLALVMRVLVEISESTKMVDQKDNLHIGDMVILKDEQLPAQQWKLDYIVNTFPGVDGLVQTATLRAGGKVIDPASVFIAGKTEKGKPQSVALVGGGLYCGGICSMTRWPRTGLLHNVGCVWCLLGTKSVRARMLQTLDTWEAVLVKVCLQFYSMSETFANSWSPAAPFEGDAYQVVEKAHIHYRGRKDRRGSNNSLATVVGQVSSAEELVDDWKVLESPEEDCGCVVEILSTTCA</sequence>
<evidence type="ECO:0000313" key="3">
    <source>
        <dbReference type="Proteomes" id="UP001159363"/>
    </source>
</evidence>
<dbReference type="Pfam" id="PF18701">
    <property type="entry name" value="DUF5641"/>
    <property type="match status" value="1"/>
</dbReference>
<accession>A0ABQ9IHX5</accession>
<feature type="domain" description="DUF5641" evidence="1">
    <location>
        <begin position="987"/>
        <end position="1045"/>
    </location>
</feature>
<evidence type="ECO:0000313" key="2">
    <source>
        <dbReference type="EMBL" id="KAJ8896262.1"/>
    </source>
</evidence>
<dbReference type="PANTHER" id="PTHR47331">
    <property type="entry name" value="PHD-TYPE DOMAIN-CONTAINING PROTEIN"/>
    <property type="match status" value="1"/>
</dbReference>
<organism evidence="2 3">
    <name type="scientific">Dryococelus australis</name>
    <dbReference type="NCBI Taxonomy" id="614101"/>
    <lineage>
        <taxon>Eukaryota</taxon>
        <taxon>Metazoa</taxon>
        <taxon>Ecdysozoa</taxon>
        <taxon>Arthropoda</taxon>
        <taxon>Hexapoda</taxon>
        <taxon>Insecta</taxon>
        <taxon>Pterygota</taxon>
        <taxon>Neoptera</taxon>
        <taxon>Polyneoptera</taxon>
        <taxon>Phasmatodea</taxon>
        <taxon>Verophasmatodea</taxon>
        <taxon>Anareolatae</taxon>
        <taxon>Phasmatidae</taxon>
        <taxon>Eurycanthinae</taxon>
        <taxon>Dryococelus</taxon>
    </lineage>
</organism>